<dbReference type="EMBL" id="ABEU02000002">
    <property type="status" value="NOT_ANNOTATED_CDS"/>
    <property type="molecule type" value="Genomic_DNA"/>
</dbReference>
<dbReference type="InterPro" id="IPR001611">
    <property type="entry name" value="Leu-rich_rpt"/>
</dbReference>
<reference evidence="7 8" key="2">
    <citation type="journal article" date="2018" name="Plant J.">
        <title>The Physcomitrella patens chromosome-scale assembly reveals moss genome structure and evolution.</title>
        <authorList>
            <person name="Lang D."/>
            <person name="Ullrich K.K."/>
            <person name="Murat F."/>
            <person name="Fuchs J."/>
            <person name="Jenkins J."/>
            <person name="Haas F.B."/>
            <person name="Piednoel M."/>
            <person name="Gundlach H."/>
            <person name="Van Bel M."/>
            <person name="Meyberg R."/>
            <person name="Vives C."/>
            <person name="Morata J."/>
            <person name="Symeonidi A."/>
            <person name="Hiss M."/>
            <person name="Muchero W."/>
            <person name="Kamisugi Y."/>
            <person name="Saleh O."/>
            <person name="Blanc G."/>
            <person name="Decker E.L."/>
            <person name="van Gessel N."/>
            <person name="Grimwood J."/>
            <person name="Hayes R.D."/>
            <person name="Graham S.W."/>
            <person name="Gunter L.E."/>
            <person name="McDaniel S.F."/>
            <person name="Hoernstein S.N.W."/>
            <person name="Larsson A."/>
            <person name="Li F.W."/>
            <person name="Perroud P.F."/>
            <person name="Phillips J."/>
            <person name="Ranjan P."/>
            <person name="Rokshar D.S."/>
            <person name="Rothfels C.J."/>
            <person name="Schneider L."/>
            <person name="Shu S."/>
            <person name="Stevenson D.W."/>
            <person name="Thummler F."/>
            <person name="Tillich M."/>
            <person name="Villarreal Aguilar J.C."/>
            <person name="Widiez T."/>
            <person name="Wong G.K."/>
            <person name="Wymore A."/>
            <person name="Zhang Y."/>
            <person name="Zimmer A.D."/>
            <person name="Quatrano R.S."/>
            <person name="Mayer K.F.X."/>
            <person name="Goodstein D."/>
            <person name="Casacuberta J.M."/>
            <person name="Vandepoele K."/>
            <person name="Reski R."/>
            <person name="Cuming A.C."/>
            <person name="Tuskan G.A."/>
            <person name="Maumus F."/>
            <person name="Salse J."/>
            <person name="Schmutz J."/>
            <person name="Rensing S.A."/>
        </authorList>
    </citation>
    <scope>NUCLEOTIDE SEQUENCE [LARGE SCALE GENOMIC DNA]</scope>
    <source>
        <strain evidence="7 8">cv. Gransden 2004</strain>
    </source>
</reference>
<dbReference type="PANTHER" id="PTHR45631">
    <property type="entry name" value="OS07G0107800 PROTEIN-RELATED"/>
    <property type="match status" value="1"/>
</dbReference>
<dbReference type="AlphaFoldDB" id="A0A7I4DBK3"/>
<evidence type="ECO:0000256" key="3">
    <source>
        <dbReference type="ARBA" id="ARBA00022737"/>
    </source>
</evidence>
<keyword evidence="4" id="KW-1133">Transmembrane helix</keyword>
<keyword evidence="4" id="KW-0812">Transmembrane</keyword>
<dbReference type="SMART" id="SM00369">
    <property type="entry name" value="LRR_TYP"/>
    <property type="match status" value="3"/>
</dbReference>
<evidence type="ECO:0000259" key="6">
    <source>
        <dbReference type="Pfam" id="PF12819"/>
    </source>
</evidence>
<keyword evidence="8" id="KW-1185">Reference proteome</keyword>
<sequence length="627" mass="68246">MGRACSVLLIAALVCASQVLFTSAADGAAPFALRIACGSDSESYSPETGYLWSKDMNYTGGSSGNLTTVSRIASQLKTIRYFGMPDGSENCYNLSVPNGQYLIRMYFSFGFKDNSGREPEFEISMEGTLVYSLTRGWSTVVDNEYVDSLVHINDGAATICFHSSGHGSPVIASIEILQINDDAYNMGTPSSNFIMRTVKRVTAGAEKSGYGSSLQADPWGGDRYWATDTTLFTPGSSVNSLHTKYNISKFNNPPNIYPEAIYQSATTTGPENKLSYTIPVLPNQNYSIWLHFAEIEDSVTAPNERVFNVMANGLPLFQVVDIVKMAGGVRTALVLNKTVLVEGKTLTISLEPLAGEISINAFEVYQLIPREQPTSSDNVWALQSMKQGLELPSRVGWNGDPCIPQLHAWYGVNCEFDAAVGTWFITGLALDSQGLKGRIDDSIVNLQRLQSLNMSNNVLTGVIPESLGHVSSLVTLDLSYNRLNGSIPASLGQLPKLQELLLNDNQLVGEVPPALGAFPIRGGVLNLANNDGLCGVGLRSCNTMSHRQKSGIVIGVIIGFMVLILGGYLCWKRRMNMLRGAQRLPRDAPYAKARTTFVRDVQMARNTLANHFSRPSPYSESTPLNPH</sequence>
<gene>
    <name evidence="7" type="primary">LOC112275795</name>
</gene>
<feature type="signal peptide" evidence="5">
    <location>
        <begin position="1"/>
        <end position="24"/>
    </location>
</feature>
<dbReference type="OrthoDB" id="1060944at2759"/>
<proteinExistence type="predicted"/>
<dbReference type="FunCoup" id="A0A7I4DBK3">
    <property type="interactions" value="2280"/>
</dbReference>
<feature type="chain" id="PRO_5029553748" description="Malectin-like domain-containing protein" evidence="5">
    <location>
        <begin position="25"/>
        <end position="627"/>
    </location>
</feature>
<dbReference type="Proteomes" id="UP000006727">
    <property type="component" value="Chromosome 2"/>
</dbReference>
<feature type="transmembrane region" description="Helical" evidence="4">
    <location>
        <begin position="551"/>
        <end position="571"/>
    </location>
</feature>
<dbReference type="SUPFAM" id="SSF52058">
    <property type="entry name" value="L domain-like"/>
    <property type="match status" value="1"/>
</dbReference>
<accession>A0A7I4DBK3</accession>
<dbReference type="Gramene" id="Pp3c2_37290V3.3">
    <property type="protein sequence ID" value="Pp3c2_37290V3.3"/>
    <property type="gene ID" value="Pp3c2_37290"/>
</dbReference>
<dbReference type="GO" id="GO:0016020">
    <property type="term" value="C:membrane"/>
    <property type="evidence" value="ECO:0007669"/>
    <property type="project" value="UniProtKB-SubCell"/>
</dbReference>
<reference evidence="7" key="3">
    <citation type="submission" date="2020-12" db="UniProtKB">
        <authorList>
            <consortium name="EnsemblPlants"/>
        </authorList>
    </citation>
    <scope>IDENTIFICATION</scope>
</reference>
<dbReference type="InParanoid" id="A0A7I4DBK3"/>
<evidence type="ECO:0000256" key="5">
    <source>
        <dbReference type="SAM" id="SignalP"/>
    </source>
</evidence>
<evidence type="ECO:0000313" key="7">
    <source>
        <dbReference type="EnsemblPlants" id="Pp3c2_37290V3.3"/>
    </source>
</evidence>
<keyword evidence="3" id="KW-0677">Repeat</keyword>
<evidence type="ECO:0000256" key="4">
    <source>
        <dbReference type="SAM" id="Phobius"/>
    </source>
</evidence>
<dbReference type="Gene3D" id="3.80.10.10">
    <property type="entry name" value="Ribonuclease Inhibitor"/>
    <property type="match status" value="1"/>
</dbReference>
<dbReference type="EnsemblPlants" id="Pp3c2_37290V3.3">
    <property type="protein sequence ID" value="Pp3c2_37290V3.3"/>
    <property type="gene ID" value="Pp3c2_37290"/>
</dbReference>
<dbReference type="Gene3D" id="2.60.120.430">
    <property type="entry name" value="Galactose-binding lectin"/>
    <property type="match status" value="2"/>
</dbReference>
<name>A0A7I4DBK3_PHYPA</name>
<feature type="domain" description="Malectin-like" evidence="6">
    <location>
        <begin position="35"/>
        <end position="366"/>
    </location>
</feature>
<dbReference type="RefSeq" id="XP_024362211.1">
    <property type="nucleotide sequence ID" value="XM_024506443.2"/>
</dbReference>
<keyword evidence="5" id="KW-0732">Signal</keyword>
<keyword evidence="2" id="KW-0433">Leucine-rich repeat</keyword>
<dbReference type="KEGG" id="ppp:112275795"/>
<dbReference type="FunFam" id="3.80.10.10:FF:000135">
    <property type="entry name" value="Putative LRR receptor-like serine/threonine-protein kinase"/>
    <property type="match status" value="1"/>
</dbReference>
<dbReference type="PANTHER" id="PTHR45631:SF181">
    <property type="entry name" value="RECEPTOR-LIKE PROTEIN 4"/>
    <property type="match status" value="1"/>
</dbReference>
<dbReference type="InterPro" id="IPR003591">
    <property type="entry name" value="Leu-rich_rpt_typical-subtyp"/>
</dbReference>
<comment type="subcellular location">
    <subcellularLocation>
        <location evidence="1">Membrane</location>
        <topology evidence="1">Single-pass membrane protein</topology>
    </subcellularLocation>
</comment>
<keyword evidence="4" id="KW-0472">Membrane</keyword>
<reference evidence="7 8" key="1">
    <citation type="journal article" date="2008" name="Science">
        <title>The Physcomitrella genome reveals evolutionary insights into the conquest of land by plants.</title>
        <authorList>
            <person name="Rensing S."/>
            <person name="Lang D."/>
            <person name="Zimmer A."/>
            <person name="Terry A."/>
            <person name="Salamov A."/>
            <person name="Shapiro H."/>
            <person name="Nishiyama T."/>
            <person name="Perroud P.-F."/>
            <person name="Lindquist E."/>
            <person name="Kamisugi Y."/>
            <person name="Tanahashi T."/>
            <person name="Sakakibara K."/>
            <person name="Fujita T."/>
            <person name="Oishi K."/>
            <person name="Shin-I T."/>
            <person name="Kuroki Y."/>
            <person name="Toyoda A."/>
            <person name="Suzuki Y."/>
            <person name="Hashimoto A."/>
            <person name="Yamaguchi K."/>
            <person name="Sugano A."/>
            <person name="Kohara Y."/>
            <person name="Fujiyama A."/>
            <person name="Anterola A."/>
            <person name="Aoki S."/>
            <person name="Ashton N."/>
            <person name="Barbazuk W.B."/>
            <person name="Barker E."/>
            <person name="Bennetzen J."/>
            <person name="Bezanilla M."/>
            <person name="Blankenship R."/>
            <person name="Cho S.H."/>
            <person name="Dutcher S."/>
            <person name="Estelle M."/>
            <person name="Fawcett J.A."/>
            <person name="Gundlach H."/>
            <person name="Hanada K."/>
            <person name="Heyl A."/>
            <person name="Hicks K.A."/>
            <person name="Hugh J."/>
            <person name="Lohr M."/>
            <person name="Mayer K."/>
            <person name="Melkozernov A."/>
            <person name="Murata T."/>
            <person name="Nelson D."/>
            <person name="Pils B."/>
            <person name="Prigge M."/>
            <person name="Reiss B."/>
            <person name="Renner T."/>
            <person name="Rombauts S."/>
            <person name="Rushton P."/>
            <person name="Sanderfoot A."/>
            <person name="Schween G."/>
            <person name="Shiu S.-H."/>
            <person name="Stueber K."/>
            <person name="Theodoulou F.L."/>
            <person name="Tu H."/>
            <person name="Van de Peer Y."/>
            <person name="Verrier P.J."/>
            <person name="Waters E."/>
            <person name="Wood A."/>
            <person name="Yang L."/>
            <person name="Cove D."/>
            <person name="Cuming A."/>
            <person name="Hasebe M."/>
            <person name="Lucas S."/>
            <person name="Mishler D.B."/>
            <person name="Reski R."/>
            <person name="Grigoriev I."/>
            <person name="Quatrano R.S."/>
            <person name="Boore J.L."/>
        </authorList>
    </citation>
    <scope>NUCLEOTIDE SEQUENCE [LARGE SCALE GENOMIC DNA]</scope>
    <source>
        <strain evidence="7 8">cv. Gransden 2004</strain>
    </source>
</reference>
<dbReference type="Pfam" id="PF13855">
    <property type="entry name" value="LRR_8"/>
    <property type="match status" value="1"/>
</dbReference>
<dbReference type="InterPro" id="IPR032675">
    <property type="entry name" value="LRR_dom_sf"/>
</dbReference>
<dbReference type="Pfam" id="PF12819">
    <property type="entry name" value="Malectin_like"/>
    <property type="match status" value="1"/>
</dbReference>
<evidence type="ECO:0000256" key="1">
    <source>
        <dbReference type="ARBA" id="ARBA00004167"/>
    </source>
</evidence>
<dbReference type="InterPro" id="IPR024788">
    <property type="entry name" value="Malectin-like_Carb-bd_dom"/>
</dbReference>
<protein>
    <recommendedName>
        <fullName evidence="6">Malectin-like domain-containing protein</fullName>
    </recommendedName>
</protein>
<evidence type="ECO:0000313" key="8">
    <source>
        <dbReference type="Proteomes" id="UP000006727"/>
    </source>
</evidence>
<evidence type="ECO:0000256" key="2">
    <source>
        <dbReference type="ARBA" id="ARBA00022614"/>
    </source>
</evidence>
<organism evidence="7 8">
    <name type="scientific">Physcomitrium patens</name>
    <name type="common">Spreading-leaved earth moss</name>
    <name type="synonym">Physcomitrella patens</name>
    <dbReference type="NCBI Taxonomy" id="3218"/>
    <lineage>
        <taxon>Eukaryota</taxon>
        <taxon>Viridiplantae</taxon>
        <taxon>Streptophyta</taxon>
        <taxon>Embryophyta</taxon>
        <taxon>Bryophyta</taxon>
        <taxon>Bryophytina</taxon>
        <taxon>Bryopsida</taxon>
        <taxon>Funariidae</taxon>
        <taxon>Funariales</taxon>
        <taxon>Funariaceae</taxon>
        <taxon>Physcomitrium</taxon>
    </lineage>
</organism>
<dbReference type="GeneID" id="112275795"/>